<dbReference type="STRING" id="36842.SAMN02194393_04489"/>
<feature type="domain" description="Glycosyltransferase 2-like" evidence="5">
    <location>
        <begin position="54"/>
        <end position="230"/>
    </location>
</feature>
<dbReference type="PANTHER" id="PTHR43630:SF1">
    <property type="entry name" value="POLY-BETA-1,6-N-ACETYL-D-GLUCOSAMINE SYNTHASE"/>
    <property type="match status" value="1"/>
</dbReference>
<dbReference type="Pfam" id="PF00535">
    <property type="entry name" value="Glycos_transf_2"/>
    <property type="match status" value="1"/>
</dbReference>
<evidence type="ECO:0000259" key="5">
    <source>
        <dbReference type="Pfam" id="PF00535"/>
    </source>
</evidence>
<evidence type="ECO:0000256" key="4">
    <source>
        <dbReference type="SAM" id="Phobius"/>
    </source>
</evidence>
<keyword evidence="3 6" id="KW-0808">Transferase</keyword>
<feature type="transmembrane region" description="Helical" evidence="4">
    <location>
        <begin position="307"/>
        <end position="334"/>
    </location>
</feature>
<dbReference type="InterPro" id="IPR029044">
    <property type="entry name" value="Nucleotide-diphossugar_trans"/>
</dbReference>
<sequence length="418" mass="49349">MLQNIYDYLLLMSLFSIWLVILLNMILVTSGFINYLKHYRNKKDRILSEYPFVSILIPAHNEGKVIEKTVQSILDLEYDNDRYEIIVINDNSNDNSKEILENIKERNPRRFFKIINTDNIIGGKGKSNALNIGFKESRGEYIVIYDADNTPEKIALKELVYDIENDPEAGAVIGKFRCRNKNRNLLTRFINLEGIYFQWMAQAGRWQLFKLCTIPGTNFIIRRSILEKIGGWDTKAITEDTEISFRIYRMGYHIRFCPYSATWEQEPETVSVWLKQRKRWIKGNYYVLIKNFKYLFDKKAGPIRFDLLYYLSIYIFFFTASLISDLIFVLSFGGFIKTYIVGYSLLLWFMAYVLFVLSVQISSSTEKGELNFSNFIIILIMYFTYCKLWMLVAVIGLASFINDILFNRKVTWYKTERF</sequence>
<keyword evidence="7" id="KW-1185">Reference proteome</keyword>
<dbReference type="AlphaFoldDB" id="A0A1T5MDA7"/>
<evidence type="ECO:0000313" key="7">
    <source>
        <dbReference type="Proteomes" id="UP000190285"/>
    </source>
</evidence>
<dbReference type="Proteomes" id="UP000190285">
    <property type="component" value="Unassembled WGS sequence"/>
</dbReference>
<evidence type="ECO:0000256" key="3">
    <source>
        <dbReference type="ARBA" id="ARBA00022679"/>
    </source>
</evidence>
<keyword evidence="4" id="KW-0472">Membrane</keyword>
<organism evidence="6 7">
    <name type="scientific">Maledivibacter halophilus</name>
    <dbReference type="NCBI Taxonomy" id="36842"/>
    <lineage>
        <taxon>Bacteria</taxon>
        <taxon>Bacillati</taxon>
        <taxon>Bacillota</taxon>
        <taxon>Clostridia</taxon>
        <taxon>Peptostreptococcales</taxon>
        <taxon>Caminicellaceae</taxon>
        <taxon>Maledivibacter</taxon>
    </lineage>
</organism>
<keyword evidence="4" id="KW-0812">Transmembrane</keyword>
<comment type="similarity">
    <text evidence="1">Belongs to the glycosyltransferase 2 family.</text>
</comment>
<feature type="transmembrane region" description="Helical" evidence="4">
    <location>
        <begin position="12"/>
        <end position="36"/>
    </location>
</feature>
<dbReference type="SUPFAM" id="SSF53448">
    <property type="entry name" value="Nucleotide-diphospho-sugar transferases"/>
    <property type="match status" value="1"/>
</dbReference>
<dbReference type="EMBL" id="FUZT01000014">
    <property type="protein sequence ID" value="SKC86216.1"/>
    <property type="molecule type" value="Genomic_DNA"/>
</dbReference>
<dbReference type="OrthoDB" id="9768769at2"/>
<keyword evidence="2" id="KW-0328">Glycosyltransferase</keyword>
<dbReference type="RefSeq" id="WP_079494850.1">
    <property type="nucleotide sequence ID" value="NZ_FUZT01000014.1"/>
</dbReference>
<feature type="transmembrane region" description="Helical" evidence="4">
    <location>
        <begin position="375"/>
        <end position="401"/>
    </location>
</feature>
<proteinExistence type="inferred from homology"/>
<name>A0A1T5MDA7_9FIRM</name>
<gene>
    <name evidence="6" type="ORF">SAMN02194393_04489</name>
</gene>
<accession>A0A1T5MDA7</accession>
<dbReference type="GO" id="GO:0016757">
    <property type="term" value="F:glycosyltransferase activity"/>
    <property type="evidence" value="ECO:0007669"/>
    <property type="project" value="UniProtKB-KW"/>
</dbReference>
<evidence type="ECO:0000256" key="1">
    <source>
        <dbReference type="ARBA" id="ARBA00006739"/>
    </source>
</evidence>
<dbReference type="Gene3D" id="3.90.550.10">
    <property type="entry name" value="Spore Coat Polysaccharide Biosynthesis Protein SpsA, Chain A"/>
    <property type="match status" value="1"/>
</dbReference>
<reference evidence="7" key="1">
    <citation type="submission" date="2017-02" db="EMBL/GenBank/DDBJ databases">
        <authorList>
            <person name="Varghese N."/>
            <person name="Submissions S."/>
        </authorList>
    </citation>
    <scope>NUCLEOTIDE SEQUENCE [LARGE SCALE GENOMIC DNA]</scope>
    <source>
        <strain evidence="7">M1</strain>
    </source>
</reference>
<evidence type="ECO:0000256" key="2">
    <source>
        <dbReference type="ARBA" id="ARBA00022676"/>
    </source>
</evidence>
<feature type="transmembrane region" description="Helical" evidence="4">
    <location>
        <begin position="340"/>
        <end position="363"/>
    </location>
</feature>
<dbReference type="InterPro" id="IPR001173">
    <property type="entry name" value="Glyco_trans_2-like"/>
</dbReference>
<dbReference type="PANTHER" id="PTHR43630">
    <property type="entry name" value="POLY-BETA-1,6-N-ACETYL-D-GLUCOSAMINE SYNTHASE"/>
    <property type="match status" value="1"/>
</dbReference>
<evidence type="ECO:0000313" key="6">
    <source>
        <dbReference type="EMBL" id="SKC86216.1"/>
    </source>
</evidence>
<protein>
    <submittedName>
        <fullName evidence="6">Glycosyltransferase, catalytic subunit of cellulose synthase and poly-beta-1,6-N-acetylglucosamine synthase</fullName>
    </submittedName>
</protein>
<keyword evidence="4" id="KW-1133">Transmembrane helix</keyword>
<dbReference type="CDD" id="cd06423">
    <property type="entry name" value="CESA_like"/>
    <property type="match status" value="1"/>
</dbReference>